<dbReference type="FunFam" id="2.30.310.10:FF:000004">
    <property type="entry name" value="Fibronectin-binding protein A"/>
    <property type="match status" value="1"/>
</dbReference>
<keyword evidence="8" id="KW-1185">Reference proteome</keyword>
<keyword evidence="4 5" id="KW-0648">Protein biosynthesis</keyword>
<evidence type="ECO:0000259" key="6">
    <source>
        <dbReference type="Pfam" id="PF05670"/>
    </source>
</evidence>
<dbReference type="EMBL" id="ABVQ01000036">
    <property type="protein sequence ID" value="EEC57127.1"/>
    <property type="molecule type" value="Genomic_DNA"/>
</dbReference>
<dbReference type="AlphaFoldDB" id="B7ATZ3"/>
<reference evidence="7 8" key="1">
    <citation type="submission" date="2008-11" db="EMBL/GenBank/DDBJ databases">
        <title>Draft genome sequence of Bacteroides pectinophilus (ATCC 43243).</title>
        <authorList>
            <person name="Sudarsanam P."/>
            <person name="Ley R."/>
            <person name="Guruge J."/>
            <person name="Turnbaugh P.J."/>
            <person name="Mahowald M."/>
            <person name="Liep D."/>
            <person name="Gordon J."/>
        </authorList>
    </citation>
    <scope>NUCLEOTIDE SEQUENCE [LARGE SCALE GENOMIC DNA]</scope>
    <source>
        <strain evidence="7 8">ATCC 43243</strain>
    </source>
</reference>
<reference evidence="7 8" key="2">
    <citation type="submission" date="2008-11" db="EMBL/GenBank/DDBJ databases">
        <authorList>
            <person name="Fulton L."/>
            <person name="Clifton S."/>
            <person name="Fulton B."/>
            <person name="Xu J."/>
            <person name="Minx P."/>
            <person name="Pepin K.H."/>
            <person name="Johnson M."/>
            <person name="Bhonagiri V."/>
            <person name="Nash W.E."/>
            <person name="Mardis E.R."/>
            <person name="Wilson R.K."/>
        </authorList>
    </citation>
    <scope>NUCLEOTIDE SEQUENCE [LARGE SCALE GENOMIC DNA]</scope>
    <source>
        <strain evidence="7 8">ATCC 43243</strain>
    </source>
</reference>
<comment type="caution">
    <text evidence="7">The sequence shown here is derived from an EMBL/GenBank/DDBJ whole genome shotgun (WGS) entry which is preliminary data.</text>
</comment>
<comment type="subunit">
    <text evidence="5">Associates with stalled 50S ribosomal subunits. Binds to RqcP.</text>
</comment>
<keyword evidence="1 5" id="KW-0820">tRNA-binding</keyword>
<dbReference type="STRING" id="483218.BACPEC_01615"/>
<comment type="similarity">
    <text evidence="5">Belongs to the NEMF family.</text>
</comment>
<dbReference type="InterPro" id="IPR008532">
    <property type="entry name" value="NFACT_RNA-bd"/>
</dbReference>
<keyword evidence="2 5" id="KW-0699">rRNA-binding</keyword>
<dbReference type="InterPro" id="IPR051608">
    <property type="entry name" value="RQC_Subunit_NEMF"/>
</dbReference>
<dbReference type="InterPro" id="IPR043682">
    <property type="entry name" value="RqcH_bacterial"/>
</dbReference>
<protein>
    <recommendedName>
        <fullName evidence="5">Rqc2 homolog RqcH</fullName>
        <shortName evidence="5">RqcH</shortName>
    </recommendedName>
</protein>
<evidence type="ECO:0000256" key="4">
    <source>
        <dbReference type="ARBA" id="ARBA00022917"/>
    </source>
</evidence>
<accession>B7ATZ3</accession>
<sequence length="582" mass="65978">MALDGIAIANITHELESLLANGRLYKIAQPEPDELLLTIKNNKSQYRLTISANAGLPLIYLTDSNKTSPLVAPNFCMLLRKHLGNARIISVSQAGLERVIDFSFEHLDEMGDLCRKHLIVELMGKHSNIIFTTEDNVIIDSIKHVSAQISSVREVLPGRSYFIPDTMDKANPLELDFDAFTKHVLSKALKSSKALYTGLTGISPVIAEEICYRAGIESDQPAGTLSSDEQHRLFDNVNAIMELVKHNTFTPHIIYNGRKPVEFASIPLTIYESGDNTYRIEQCDSASSMLFAFYAQKNAQTRIHQRSVDMRKIVNTLLERNYRKLDIQEKQLKDTEKREKFRIYGELLNTYGYNIPEGSRSFETVNYYTGENVTIPLDATLTARENSVRYFDRYNKLKRTFEATSKLVEETQAEIDHLESILTSLDIAVGEEDLVQLKEEMIESGYIHRKGPAGKKVRITSSPFHYISSDGFDMYVGKNNIQNEELSFRLAGNSDWWFHAKKIPGSHVIVKTNGKDLPDRTYEEAARLAAYYSKGREQDKVEVDYTLRRNLKKPAGSKPGFVIYHTNYSMVADTDITGIQQA</sequence>
<dbReference type="HOGENOM" id="CLU_022481_2_1_9"/>
<evidence type="ECO:0000313" key="7">
    <source>
        <dbReference type="EMBL" id="EEC57127.1"/>
    </source>
</evidence>
<keyword evidence="3 5" id="KW-0694">RNA-binding</keyword>
<organism evidence="7 8">
    <name type="scientific">[Bacteroides] pectinophilus ATCC 43243</name>
    <dbReference type="NCBI Taxonomy" id="483218"/>
    <lineage>
        <taxon>Bacteria</taxon>
        <taxon>Bacillati</taxon>
        <taxon>Bacillota</taxon>
        <taxon>Clostridia</taxon>
        <taxon>Eubacteriales</taxon>
    </lineage>
</organism>
<dbReference type="PANTHER" id="PTHR15239:SF6">
    <property type="entry name" value="RIBOSOME QUALITY CONTROL COMPLEX SUBUNIT NEMF"/>
    <property type="match status" value="1"/>
</dbReference>
<dbReference type="eggNOG" id="COG1293">
    <property type="taxonomic scope" value="Bacteria"/>
</dbReference>
<dbReference type="Gene3D" id="2.30.310.10">
    <property type="entry name" value="ibrinogen binding protein from staphylococcus aureus domain"/>
    <property type="match status" value="1"/>
</dbReference>
<dbReference type="Gene3D" id="1.10.8.50">
    <property type="match status" value="1"/>
</dbReference>
<dbReference type="GO" id="GO:0072344">
    <property type="term" value="P:rescue of stalled ribosome"/>
    <property type="evidence" value="ECO:0007669"/>
    <property type="project" value="UniProtKB-UniRule"/>
</dbReference>
<name>B7ATZ3_9FIRM</name>
<dbReference type="HAMAP" id="MF_00844_B">
    <property type="entry name" value="RqcH_B"/>
    <property type="match status" value="1"/>
</dbReference>
<evidence type="ECO:0000256" key="3">
    <source>
        <dbReference type="ARBA" id="ARBA00022884"/>
    </source>
</evidence>
<dbReference type="GO" id="GO:0000049">
    <property type="term" value="F:tRNA binding"/>
    <property type="evidence" value="ECO:0007669"/>
    <property type="project" value="UniProtKB-UniRule"/>
</dbReference>
<dbReference type="SUPFAM" id="SSF46946">
    <property type="entry name" value="S13-like H2TH domain"/>
    <property type="match status" value="1"/>
</dbReference>
<dbReference type="Pfam" id="PF05670">
    <property type="entry name" value="NFACT-R_1"/>
    <property type="match status" value="1"/>
</dbReference>
<evidence type="ECO:0000256" key="2">
    <source>
        <dbReference type="ARBA" id="ARBA00022730"/>
    </source>
</evidence>
<dbReference type="Proteomes" id="UP000003136">
    <property type="component" value="Unassembled WGS sequence"/>
</dbReference>
<dbReference type="GO" id="GO:0043023">
    <property type="term" value="F:ribosomal large subunit binding"/>
    <property type="evidence" value="ECO:0007669"/>
    <property type="project" value="UniProtKB-UniRule"/>
</dbReference>
<dbReference type="GO" id="GO:0019843">
    <property type="term" value="F:rRNA binding"/>
    <property type="evidence" value="ECO:0007669"/>
    <property type="project" value="UniProtKB-UniRule"/>
</dbReference>
<dbReference type="Pfam" id="PF05833">
    <property type="entry name" value="NFACT_N"/>
    <property type="match status" value="1"/>
</dbReference>
<gene>
    <name evidence="5" type="primary">rqcH</name>
    <name evidence="7" type="ORF">BACPEC_01615</name>
</gene>
<evidence type="ECO:0000256" key="5">
    <source>
        <dbReference type="HAMAP-Rule" id="MF_00844"/>
    </source>
</evidence>
<evidence type="ECO:0000313" key="8">
    <source>
        <dbReference type="Proteomes" id="UP000003136"/>
    </source>
</evidence>
<dbReference type="PANTHER" id="PTHR15239">
    <property type="entry name" value="NUCLEAR EXPORT MEDIATOR FACTOR NEMF"/>
    <property type="match status" value="1"/>
</dbReference>
<feature type="domain" description="NFACT RNA-binding" evidence="6">
    <location>
        <begin position="464"/>
        <end position="556"/>
    </location>
</feature>
<dbReference type="InterPro" id="IPR010979">
    <property type="entry name" value="Ribosomal_uS13-like_H2TH"/>
</dbReference>
<evidence type="ECO:0000256" key="1">
    <source>
        <dbReference type="ARBA" id="ARBA00022555"/>
    </source>
</evidence>
<dbReference type="GO" id="GO:1990112">
    <property type="term" value="C:RQC complex"/>
    <property type="evidence" value="ECO:0007669"/>
    <property type="project" value="TreeGrafter"/>
</dbReference>
<comment type="function">
    <text evidence="5">Key component of the ribosome quality control system (RQC), a ribosome-associated complex that mediates the extraction of incompletely synthesized nascent chains from stalled ribosomes and their subsequent degradation. RqcH recruits Ala-charged tRNA, and with RqcP directs the elongation of stalled nascent chains on 50S ribosomal subunits, leading to non-templated C-terminal alanine extensions (Ala tail). The Ala tail promotes nascent chain degradation. May add between 1 and at least 8 Ala residues. Binds to stalled 50S ribosomal subunits.</text>
</comment>
<proteinExistence type="inferred from homology"/>